<dbReference type="InterPro" id="IPR005119">
    <property type="entry name" value="LysR_subst-bd"/>
</dbReference>
<protein>
    <submittedName>
        <fullName evidence="5">LysR family transcriptional regulator</fullName>
    </submittedName>
</protein>
<evidence type="ECO:0000256" key="2">
    <source>
        <dbReference type="ARBA" id="ARBA00023015"/>
    </source>
</evidence>
<gene>
    <name evidence="5" type="ORF">BAY60_22070</name>
</gene>
<dbReference type="Gene3D" id="3.40.190.10">
    <property type="entry name" value="Periplasmic binding protein-like II"/>
    <property type="match status" value="2"/>
</dbReference>
<dbReference type="OrthoDB" id="79118at2"/>
<evidence type="ECO:0000256" key="3">
    <source>
        <dbReference type="ARBA" id="ARBA00023125"/>
    </source>
</evidence>
<dbReference type="InterPro" id="IPR036388">
    <property type="entry name" value="WH-like_DNA-bd_sf"/>
</dbReference>
<dbReference type="InterPro" id="IPR036390">
    <property type="entry name" value="WH_DNA-bd_sf"/>
</dbReference>
<dbReference type="RefSeq" id="WP_112283133.1">
    <property type="nucleotide sequence ID" value="NZ_MASW01000005.1"/>
</dbReference>
<dbReference type="InterPro" id="IPR000847">
    <property type="entry name" value="LysR_HTH_N"/>
</dbReference>
<evidence type="ECO:0000313" key="5">
    <source>
        <dbReference type="EMBL" id="PXY22532.1"/>
    </source>
</evidence>
<dbReference type="GO" id="GO:0003700">
    <property type="term" value="F:DNA-binding transcription factor activity"/>
    <property type="evidence" value="ECO:0007669"/>
    <property type="project" value="InterPro"/>
</dbReference>
<keyword evidence="6" id="KW-1185">Reference proteome</keyword>
<proteinExistence type="inferred from homology"/>
<dbReference type="Pfam" id="PF00126">
    <property type="entry name" value="HTH_1"/>
    <property type="match status" value="1"/>
</dbReference>
<dbReference type="Pfam" id="PF03466">
    <property type="entry name" value="LysR_substrate"/>
    <property type="match status" value="1"/>
</dbReference>
<reference evidence="5 6" key="1">
    <citation type="submission" date="2016-07" db="EMBL/GenBank/DDBJ databases">
        <title>Draft genome sequence of Prauserella muralis DSM 45305, isolated from a mould-covered wall in an indoor environment.</title>
        <authorList>
            <person name="Ruckert C."/>
            <person name="Albersmeier A."/>
            <person name="Jiang C.-L."/>
            <person name="Jiang Y."/>
            <person name="Kalinowski J."/>
            <person name="Schneider O."/>
            <person name="Winkler A."/>
            <person name="Zotchev S.B."/>
        </authorList>
    </citation>
    <scope>NUCLEOTIDE SEQUENCE [LARGE SCALE GENOMIC DNA]</scope>
    <source>
        <strain evidence="5 6">DSM 45305</strain>
    </source>
</reference>
<sequence>MERRDIEVFLTLAEELHFGRTAERLRLSQARVSQTIKQAERQIGAPLFDRTSRRVELTPIGRRLRDDLLPAHRQIETALATAVAAGRGTDGELRVAFEAPAVADLIGELLERFRRRLPGCRVRVREAPFADPLDALRRAEADVLVTALPVNVAGFETGPVVHTEPLLLAVSSRHPFARRRAVSLEDLARDTVLHAAWPTAAAQPADIPWLTPTGAPITRGPAAATVQEVFALVAAGDGVCPVAAHAAAYFARPTLAFLPFTDAPPLEWGLVWRRAAETARVRAFVAQARTRASG</sequence>
<dbReference type="SUPFAM" id="SSF46785">
    <property type="entry name" value="Winged helix' DNA-binding domain"/>
    <property type="match status" value="1"/>
</dbReference>
<dbReference type="AlphaFoldDB" id="A0A2V4APK4"/>
<dbReference type="Gene3D" id="1.10.10.10">
    <property type="entry name" value="Winged helix-like DNA-binding domain superfamily/Winged helix DNA-binding domain"/>
    <property type="match status" value="1"/>
</dbReference>
<keyword evidence="3" id="KW-0238">DNA-binding</keyword>
<keyword evidence="4" id="KW-0804">Transcription</keyword>
<organism evidence="5 6">
    <name type="scientific">Prauserella muralis</name>
    <dbReference type="NCBI Taxonomy" id="588067"/>
    <lineage>
        <taxon>Bacteria</taxon>
        <taxon>Bacillati</taxon>
        <taxon>Actinomycetota</taxon>
        <taxon>Actinomycetes</taxon>
        <taxon>Pseudonocardiales</taxon>
        <taxon>Pseudonocardiaceae</taxon>
        <taxon>Prauserella</taxon>
    </lineage>
</organism>
<comment type="caution">
    <text evidence="5">The sequence shown here is derived from an EMBL/GenBank/DDBJ whole genome shotgun (WGS) entry which is preliminary data.</text>
</comment>
<dbReference type="CDD" id="cd08414">
    <property type="entry name" value="PBP2_LTTR_aromatics_like"/>
    <property type="match status" value="1"/>
</dbReference>
<dbReference type="SUPFAM" id="SSF53850">
    <property type="entry name" value="Periplasmic binding protein-like II"/>
    <property type="match status" value="1"/>
</dbReference>
<dbReference type="FunFam" id="1.10.10.10:FF:000001">
    <property type="entry name" value="LysR family transcriptional regulator"/>
    <property type="match status" value="1"/>
</dbReference>
<dbReference type="Proteomes" id="UP000249915">
    <property type="component" value="Unassembled WGS sequence"/>
</dbReference>
<dbReference type="GO" id="GO:0032993">
    <property type="term" value="C:protein-DNA complex"/>
    <property type="evidence" value="ECO:0007669"/>
    <property type="project" value="TreeGrafter"/>
</dbReference>
<dbReference type="PANTHER" id="PTHR30346:SF0">
    <property type="entry name" value="HCA OPERON TRANSCRIPTIONAL ACTIVATOR HCAR"/>
    <property type="match status" value="1"/>
</dbReference>
<keyword evidence="2" id="KW-0805">Transcription regulation</keyword>
<evidence type="ECO:0000313" key="6">
    <source>
        <dbReference type="Proteomes" id="UP000249915"/>
    </source>
</evidence>
<dbReference type="GO" id="GO:0003677">
    <property type="term" value="F:DNA binding"/>
    <property type="evidence" value="ECO:0007669"/>
    <property type="project" value="UniProtKB-KW"/>
</dbReference>
<evidence type="ECO:0000256" key="1">
    <source>
        <dbReference type="ARBA" id="ARBA00009437"/>
    </source>
</evidence>
<dbReference type="PANTHER" id="PTHR30346">
    <property type="entry name" value="TRANSCRIPTIONAL DUAL REGULATOR HCAR-RELATED"/>
    <property type="match status" value="1"/>
</dbReference>
<dbReference type="EMBL" id="MASW01000005">
    <property type="protein sequence ID" value="PXY22532.1"/>
    <property type="molecule type" value="Genomic_DNA"/>
</dbReference>
<dbReference type="PROSITE" id="PS50931">
    <property type="entry name" value="HTH_LYSR"/>
    <property type="match status" value="1"/>
</dbReference>
<accession>A0A2V4APK4</accession>
<comment type="similarity">
    <text evidence="1">Belongs to the LysR transcriptional regulatory family.</text>
</comment>
<evidence type="ECO:0000256" key="4">
    <source>
        <dbReference type="ARBA" id="ARBA00023163"/>
    </source>
</evidence>
<name>A0A2V4APK4_9PSEU</name>